<evidence type="ECO:0000313" key="3">
    <source>
        <dbReference type="Proteomes" id="UP001515641"/>
    </source>
</evidence>
<protein>
    <submittedName>
        <fullName evidence="2">Uncharacterized protein</fullName>
    </submittedName>
</protein>
<organism evidence="2 3">
    <name type="scientific">Chromobacterium fluminis</name>
    <dbReference type="NCBI Taxonomy" id="3044269"/>
    <lineage>
        <taxon>Bacteria</taxon>
        <taxon>Pseudomonadati</taxon>
        <taxon>Pseudomonadota</taxon>
        <taxon>Betaproteobacteria</taxon>
        <taxon>Neisseriales</taxon>
        <taxon>Chromobacteriaceae</taxon>
        <taxon>Chromobacterium</taxon>
    </lineage>
</organism>
<evidence type="ECO:0000313" key="2">
    <source>
        <dbReference type="EMBL" id="NHR06672.1"/>
    </source>
</evidence>
<feature type="coiled-coil region" evidence="1">
    <location>
        <begin position="53"/>
        <end position="80"/>
    </location>
</feature>
<sequence length="163" mass="17962">MMIPDQRVIQLAGEHGLALSGAAVQGSRHALLQTIRSAVAESVPTTPFHLQLVNEIRDEMLAANARAAQLERDIQTLLQMTFGGVRWPEGQDAAAVAHYIAQLRQQNILGVDQLKPGNRYWTRCGPPMKWALIDVSNLEGIRYGMKGWEFVGPVLPPMIDAVI</sequence>
<comment type="caution">
    <text evidence="2">The sequence shown here is derived from an EMBL/GenBank/DDBJ whole genome shotgun (WGS) entry which is preliminary data.</text>
</comment>
<keyword evidence="1" id="KW-0175">Coiled coil</keyword>
<gene>
    <name evidence="2" type="ORF">HA052_15900</name>
</gene>
<evidence type="ECO:0000256" key="1">
    <source>
        <dbReference type="SAM" id="Coils"/>
    </source>
</evidence>
<accession>A0ABX0LAU7</accession>
<dbReference type="Proteomes" id="UP001515641">
    <property type="component" value="Unassembled WGS sequence"/>
</dbReference>
<reference evidence="2 3" key="1">
    <citation type="submission" date="2020-03" db="EMBL/GenBank/DDBJ databases">
        <title>Draft genome sequence of environmentally isolated cultures.</title>
        <authorList>
            <person name="Wilson H.S."/>
            <person name="De Leon M.E."/>
        </authorList>
    </citation>
    <scope>NUCLEOTIDE SEQUENCE [LARGE SCALE GENOMIC DNA]</scope>
    <source>
        <strain evidence="2 3">HSC-31F16</strain>
    </source>
</reference>
<keyword evidence="3" id="KW-1185">Reference proteome</keyword>
<dbReference type="EMBL" id="JAAOMA010000022">
    <property type="protein sequence ID" value="NHR06672.1"/>
    <property type="molecule type" value="Genomic_DNA"/>
</dbReference>
<name>A0ABX0LAU7_9NEIS</name>
<proteinExistence type="predicted"/>